<comment type="caution">
    <text evidence="1">The sequence shown here is derived from an EMBL/GenBank/DDBJ whole genome shotgun (WGS) entry which is preliminary data.</text>
</comment>
<dbReference type="Proteomes" id="UP000597877">
    <property type="component" value="Unassembled WGS sequence"/>
</dbReference>
<organism evidence="1 2">
    <name type="scientific">Eubacterium segne</name>
    <dbReference type="NCBI Taxonomy" id="2763045"/>
    <lineage>
        <taxon>Bacteria</taxon>
        <taxon>Bacillati</taxon>
        <taxon>Bacillota</taxon>
        <taxon>Clostridia</taxon>
        <taxon>Eubacteriales</taxon>
        <taxon>Eubacteriaceae</taxon>
        <taxon>Eubacterium</taxon>
    </lineage>
</organism>
<keyword evidence="2" id="KW-1185">Reference proteome</keyword>
<protein>
    <recommendedName>
        <fullName evidence="3">YopX protein domain-containing protein</fullName>
    </recommendedName>
</protein>
<sequence length="170" mass="20376">MDKNKMILRSGIYTVYRNTVYEINRWLDRDGEYIYIHDKEDMDDKCIKKDGYVIRPITSDEVSEVYSVTPYAIYKGYKVELRGSKLFEKMAIAPTSMDNTDYDETMKALGIKHVYDGDDTIFVPAKDLDFYERVKYYDRHEYFNDIFQPYKVEDYHVIIKDGELHRHKVE</sequence>
<dbReference type="EMBL" id="JACOOZ010000007">
    <property type="protein sequence ID" value="MBC5668376.1"/>
    <property type="molecule type" value="Genomic_DNA"/>
</dbReference>
<evidence type="ECO:0000313" key="1">
    <source>
        <dbReference type="EMBL" id="MBC5668376.1"/>
    </source>
</evidence>
<evidence type="ECO:0008006" key="3">
    <source>
        <dbReference type="Google" id="ProtNLM"/>
    </source>
</evidence>
<reference evidence="1 2" key="1">
    <citation type="submission" date="2020-08" db="EMBL/GenBank/DDBJ databases">
        <title>Genome public.</title>
        <authorList>
            <person name="Liu C."/>
            <person name="Sun Q."/>
        </authorList>
    </citation>
    <scope>NUCLEOTIDE SEQUENCE [LARGE SCALE GENOMIC DNA]</scope>
    <source>
        <strain evidence="1 2">BX4</strain>
    </source>
</reference>
<proteinExistence type="predicted"/>
<gene>
    <name evidence="1" type="ORF">H8S00_10305</name>
</gene>
<accession>A0ABR7F469</accession>
<evidence type="ECO:0000313" key="2">
    <source>
        <dbReference type="Proteomes" id="UP000597877"/>
    </source>
</evidence>
<name>A0ABR7F469_9FIRM</name>
<dbReference type="RefSeq" id="WP_118594994.1">
    <property type="nucleotide sequence ID" value="NZ_JACOOZ010000007.1"/>
</dbReference>